<keyword evidence="2 8" id="KW-0489">Methyltransferase</keyword>
<dbReference type="Gene3D" id="1.10.8.10">
    <property type="entry name" value="DNA helicase RuvA subunit, C-terminal domain"/>
    <property type="match status" value="1"/>
</dbReference>
<protein>
    <recommendedName>
        <fullName evidence="1">peptide chain release factor N(5)-glutamine methyltransferase</fullName>
        <ecNumber evidence="1">2.1.1.297</ecNumber>
    </recommendedName>
</protein>
<dbReference type="PANTHER" id="PTHR18895">
    <property type="entry name" value="HEMK METHYLTRANSFERASE"/>
    <property type="match status" value="1"/>
</dbReference>
<dbReference type="AlphaFoldDB" id="D1B9V2"/>
<dbReference type="OrthoDB" id="9800643at2"/>
<feature type="domain" description="Release factor glutamine methyltransferase N-terminal" evidence="7">
    <location>
        <begin position="13"/>
        <end position="73"/>
    </location>
</feature>
<evidence type="ECO:0000313" key="8">
    <source>
        <dbReference type="EMBL" id="ACZ19055.1"/>
    </source>
</evidence>
<keyword evidence="3" id="KW-0808">Transferase</keyword>
<feature type="domain" description="Methyltransferase small" evidence="6">
    <location>
        <begin position="98"/>
        <end position="188"/>
    </location>
</feature>
<proteinExistence type="predicted"/>
<dbReference type="eggNOG" id="COG2890">
    <property type="taxonomic scope" value="Bacteria"/>
</dbReference>
<comment type="catalytic activity">
    <reaction evidence="5">
        <text>L-glutaminyl-[peptide chain release factor] + S-adenosyl-L-methionine = N(5)-methyl-L-glutaminyl-[peptide chain release factor] + S-adenosyl-L-homocysteine + H(+)</text>
        <dbReference type="Rhea" id="RHEA:42896"/>
        <dbReference type="Rhea" id="RHEA-COMP:10271"/>
        <dbReference type="Rhea" id="RHEA-COMP:10272"/>
        <dbReference type="ChEBI" id="CHEBI:15378"/>
        <dbReference type="ChEBI" id="CHEBI:30011"/>
        <dbReference type="ChEBI" id="CHEBI:57856"/>
        <dbReference type="ChEBI" id="CHEBI:59789"/>
        <dbReference type="ChEBI" id="CHEBI:61891"/>
        <dbReference type="EC" id="2.1.1.297"/>
    </reaction>
</comment>
<dbReference type="GO" id="GO:0003676">
    <property type="term" value="F:nucleic acid binding"/>
    <property type="evidence" value="ECO:0007669"/>
    <property type="project" value="InterPro"/>
</dbReference>
<dbReference type="STRING" id="525903.Taci_0822"/>
<dbReference type="GO" id="GO:0032259">
    <property type="term" value="P:methylation"/>
    <property type="evidence" value="ECO:0007669"/>
    <property type="project" value="UniProtKB-KW"/>
</dbReference>
<dbReference type="EC" id="2.1.1.297" evidence="1"/>
<name>D1B9V2_THEAS</name>
<dbReference type="PATRIC" id="fig|525903.6.peg.823"/>
<dbReference type="InterPro" id="IPR002052">
    <property type="entry name" value="DNA_methylase_N6_adenine_CS"/>
</dbReference>
<dbReference type="GO" id="GO:0102559">
    <property type="term" value="F:peptide chain release factor N(5)-glutamine methyltransferase activity"/>
    <property type="evidence" value="ECO:0007669"/>
    <property type="project" value="UniProtKB-EC"/>
</dbReference>
<dbReference type="InterPro" id="IPR040758">
    <property type="entry name" value="PrmC_N"/>
</dbReference>
<evidence type="ECO:0000256" key="3">
    <source>
        <dbReference type="ARBA" id="ARBA00022679"/>
    </source>
</evidence>
<dbReference type="InterPro" id="IPR004556">
    <property type="entry name" value="HemK-like"/>
</dbReference>
<dbReference type="Pfam" id="PF05175">
    <property type="entry name" value="MTS"/>
    <property type="match status" value="1"/>
</dbReference>
<dbReference type="InterPro" id="IPR050320">
    <property type="entry name" value="N5-glutamine_MTase"/>
</dbReference>
<dbReference type="EMBL" id="CP001818">
    <property type="protein sequence ID" value="ACZ19055.1"/>
    <property type="molecule type" value="Genomic_DNA"/>
</dbReference>
<dbReference type="Pfam" id="PF17827">
    <property type="entry name" value="PrmC_N"/>
    <property type="match status" value="1"/>
</dbReference>
<evidence type="ECO:0000259" key="7">
    <source>
        <dbReference type="Pfam" id="PF17827"/>
    </source>
</evidence>
<dbReference type="PROSITE" id="PS00092">
    <property type="entry name" value="N6_MTASE"/>
    <property type="match status" value="1"/>
</dbReference>
<dbReference type="CDD" id="cd02440">
    <property type="entry name" value="AdoMet_MTases"/>
    <property type="match status" value="1"/>
</dbReference>
<evidence type="ECO:0000259" key="6">
    <source>
        <dbReference type="Pfam" id="PF05175"/>
    </source>
</evidence>
<dbReference type="Proteomes" id="UP000002030">
    <property type="component" value="Chromosome"/>
</dbReference>
<dbReference type="RefSeq" id="WP_012869570.1">
    <property type="nucleotide sequence ID" value="NC_013522.1"/>
</dbReference>
<dbReference type="SUPFAM" id="SSF53335">
    <property type="entry name" value="S-adenosyl-L-methionine-dependent methyltransferases"/>
    <property type="match status" value="1"/>
</dbReference>
<organism evidence="8 9">
    <name type="scientific">Thermanaerovibrio acidaminovorans (strain ATCC 49978 / DSM 6589 / Su883)</name>
    <name type="common">Selenomonas acidaminovorans</name>
    <dbReference type="NCBI Taxonomy" id="525903"/>
    <lineage>
        <taxon>Bacteria</taxon>
        <taxon>Thermotogati</taxon>
        <taxon>Synergistota</taxon>
        <taxon>Synergistia</taxon>
        <taxon>Synergistales</taxon>
        <taxon>Synergistaceae</taxon>
        <taxon>Thermanaerovibrio</taxon>
    </lineage>
</organism>
<dbReference type="NCBIfam" id="TIGR00536">
    <property type="entry name" value="hemK_fam"/>
    <property type="match status" value="1"/>
</dbReference>
<evidence type="ECO:0000256" key="2">
    <source>
        <dbReference type="ARBA" id="ARBA00022603"/>
    </source>
</evidence>
<evidence type="ECO:0000256" key="5">
    <source>
        <dbReference type="ARBA" id="ARBA00048391"/>
    </source>
</evidence>
<sequence length="284" mass="30928">MKLRDLKQEIIKTLSGTDGVLRPSWEASLILATCLGVGREKLVSMGEEDVSPHVALEMTARRAKGEPLAYVLGTMDFLQWNFLVGPGCLIPRPETEVLASLAAETLGPRGRFLDWGTGSGCIACSLAMMVDGSQGVAMDASPGALKWAWRNVQRYRLSNRVLLVHGSSAHFISQDLTPFDLVVANPPYIPSEHMGELDGSVSRFEPHLALNGGDGGIQVPVEWLRGAVRLLRAGGQVLMETAGDWQLSILEALEIEGLSFVGSHQDQFGVRRVGRWKRVADEIE</sequence>
<dbReference type="KEGG" id="tai:Taci_0822"/>
<evidence type="ECO:0000256" key="1">
    <source>
        <dbReference type="ARBA" id="ARBA00012771"/>
    </source>
</evidence>
<keyword evidence="9" id="KW-1185">Reference proteome</keyword>
<evidence type="ECO:0000313" key="9">
    <source>
        <dbReference type="Proteomes" id="UP000002030"/>
    </source>
</evidence>
<keyword evidence="4" id="KW-0949">S-adenosyl-L-methionine</keyword>
<accession>D1B9V2</accession>
<dbReference type="HOGENOM" id="CLU_018398_3_1_0"/>
<reference evidence="8 9" key="1">
    <citation type="journal article" date="2009" name="Stand. Genomic Sci.">
        <title>Complete genome sequence of Thermanaerovibrio acidaminovorans type strain (Su883).</title>
        <authorList>
            <person name="Chovatia M."/>
            <person name="Sikorski J."/>
            <person name="Schroder M."/>
            <person name="Lapidus A."/>
            <person name="Nolan M."/>
            <person name="Tice H."/>
            <person name="Glavina Del Rio T."/>
            <person name="Copeland A."/>
            <person name="Cheng J.F."/>
            <person name="Lucas S."/>
            <person name="Chen F."/>
            <person name="Bruce D."/>
            <person name="Goodwin L."/>
            <person name="Pitluck S."/>
            <person name="Ivanova N."/>
            <person name="Mavromatis K."/>
            <person name="Ovchinnikova G."/>
            <person name="Pati A."/>
            <person name="Chen A."/>
            <person name="Palaniappan K."/>
            <person name="Land M."/>
            <person name="Hauser L."/>
            <person name="Chang Y.J."/>
            <person name="Jeffries C.D."/>
            <person name="Chain P."/>
            <person name="Saunders E."/>
            <person name="Detter J.C."/>
            <person name="Brettin T."/>
            <person name="Rohde M."/>
            <person name="Goker M."/>
            <person name="Spring S."/>
            <person name="Bristow J."/>
            <person name="Markowitz V."/>
            <person name="Hugenholtz P."/>
            <person name="Kyrpides N.C."/>
            <person name="Klenk H.P."/>
            <person name="Eisen J.A."/>
        </authorList>
    </citation>
    <scope>NUCLEOTIDE SEQUENCE [LARGE SCALE GENOMIC DNA]</scope>
    <source>
        <strain evidence="9">ATCC 49978 / DSM 6589 / Su883</strain>
    </source>
</reference>
<dbReference type="InterPro" id="IPR029063">
    <property type="entry name" value="SAM-dependent_MTases_sf"/>
</dbReference>
<dbReference type="EnsemblBacteria" id="ACZ19055">
    <property type="protein sequence ID" value="ACZ19055"/>
    <property type="gene ID" value="Taci_0822"/>
</dbReference>
<dbReference type="Gene3D" id="3.40.50.150">
    <property type="entry name" value="Vaccinia Virus protein VP39"/>
    <property type="match status" value="1"/>
</dbReference>
<dbReference type="InterPro" id="IPR007848">
    <property type="entry name" value="Small_mtfrase_dom"/>
</dbReference>
<gene>
    <name evidence="8" type="ordered locus">Taci_0822</name>
</gene>
<dbReference type="PANTHER" id="PTHR18895:SF74">
    <property type="entry name" value="MTRF1L RELEASE FACTOR GLUTAMINE METHYLTRANSFERASE"/>
    <property type="match status" value="1"/>
</dbReference>
<evidence type="ECO:0000256" key="4">
    <source>
        <dbReference type="ARBA" id="ARBA00022691"/>
    </source>
</evidence>